<feature type="compositionally biased region" description="Polar residues" evidence="1">
    <location>
        <begin position="547"/>
        <end position="556"/>
    </location>
</feature>
<dbReference type="InterPro" id="IPR006944">
    <property type="entry name" value="Phage/GTA_portal"/>
</dbReference>
<dbReference type="Proteomes" id="UP001579974">
    <property type="component" value="Unassembled WGS sequence"/>
</dbReference>
<feature type="domain" description="Phage head morphogenesis" evidence="2">
    <location>
        <begin position="676"/>
        <end position="769"/>
    </location>
</feature>
<reference evidence="3 4" key="1">
    <citation type="journal article" date="2024" name="Int. J. Mol. Sci.">
        <title>Exploration of Alicyclobacillus spp. Genome in Search of Antibiotic Resistance.</title>
        <authorList>
            <person name="Bucka-Kolendo J."/>
            <person name="Kiousi D.E."/>
            <person name="Dekowska A."/>
            <person name="Mikolajczuk-Szczyrba A."/>
            <person name="Karadedos D.M."/>
            <person name="Michael P."/>
            <person name="Galanis A."/>
            <person name="Sokolowska B."/>
        </authorList>
    </citation>
    <scope>NUCLEOTIDE SEQUENCE [LARGE SCALE GENOMIC DNA]</scope>
    <source>
        <strain evidence="3 4">KKP 3000</strain>
    </source>
</reference>
<dbReference type="NCBIfam" id="TIGR01641">
    <property type="entry name" value="phageSPP1_gp7"/>
    <property type="match status" value="1"/>
</dbReference>
<proteinExistence type="predicted"/>
<evidence type="ECO:0000313" key="3">
    <source>
        <dbReference type="EMBL" id="MFB5193064.1"/>
    </source>
</evidence>
<feature type="region of interest" description="Disordered" evidence="1">
    <location>
        <begin position="546"/>
        <end position="566"/>
    </location>
</feature>
<dbReference type="EMBL" id="JBDXSU010000037">
    <property type="protein sequence ID" value="MFB5193064.1"/>
    <property type="molecule type" value="Genomic_DNA"/>
</dbReference>
<evidence type="ECO:0000313" key="4">
    <source>
        <dbReference type="Proteomes" id="UP001579974"/>
    </source>
</evidence>
<keyword evidence="4" id="KW-1185">Reference proteome</keyword>
<dbReference type="Pfam" id="PF04860">
    <property type="entry name" value="Phage_portal"/>
    <property type="match status" value="1"/>
</dbReference>
<sequence length="781" mass="88069">MGVEIFGKMVSGNVLKRSNMEAGLNVLSSALTSLQAQLQANQSPDKTLGTPFASQQPNADWSTVAQMGPGNPATPFPLGGEPRQWVYRVGWNFPTPPDSDRRIDGQLLRRLADMTFLIRRAIEIRKTEICALDWDIVPSQDALQDPKYGNTQRERGKTIAKKYGDMTREIRQFFQYPEGYYTTYDAKNWIRKGEISWKDWLNAVIEDYYVGDWLTIWPQKTLGGKLVALRRVDGENTKVLLSLDGRLPAPPLPAYQIYAYGVPRASFTQDELYFWPRNLRNITPYGFSHVEQCMILMLLLLRYDQFNIAMYNDSTLPLGILEAPENQSPQQIQDIADFLNGAVSTVADKMRVYPAPAGTKWQAIKPFEFDVTFANYVIDLACVAMDVTRQEMGFAPSNSNGLGGSGHAQAMEDLEKRKGLIPLAKWIEEKMTRIIRDHWGTTDIEFKFTELITEDLNEKYEANDKALRSGQISLDQVLEELGGEGIGWGHMIETHAGVILPEQQLLITSQGVLPLTPQQQATGGFPPTGDPQTDAQNAGIVEAIKQHLSSKAASPTSDDDERKKREEEMTAGWLALLRKKKNAIKNESFVTSAQVRRAFYFSDDDVTELAEIIAQHRLEAYQDAYNELPQTDWVDGEPDWSEIILGEVQKAAEHARMIADTWNSDLNESAVRIEATGADVDELVKQLTEWMDDRADWKGQQIAITEVTDAESDAGSDWSSHHQTNGIGYMKWVAKMDHKTCRGCRELHGRVVDPEVIKPPRHPNCRCQLVPIGTPIRFERR</sequence>
<gene>
    <name evidence="3" type="ORF">KKP3000_002663</name>
</gene>
<evidence type="ECO:0000256" key="1">
    <source>
        <dbReference type="SAM" id="MobiDB-lite"/>
    </source>
</evidence>
<dbReference type="Pfam" id="PF04233">
    <property type="entry name" value="Phage_Mu_F"/>
    <property type="match status" value="1"/>
</dbReference>
<organism evidence="3 4">
    <name type="scientific">Alicyclobacillus fastidiosus</name>
    <dbReference type="NCBI Taxonomy" id="392011"/>
    <lineage>
        <taxon>Bacteria</taxon>
        <taxon>Bacillati</taxon>
        <taxon>Bacillota</taxon>
        <taxon>Bacilli</taxon>
        <taxon>Bacillales</taxon>
        <taxon>Alicyclobacillaceae</taxon>
        <taxon>Alicyclobacillus</taxon>
    </lineage>
</organism>
<accession>A0ABV5ALD3</accession>
<dbReference type="RefSeq" id="WP_275473467.1">
    <property type="nucleotide sequence ID" value="NZ_CP162940.1"/>
</dbReference>
<evidence type="ECO:0000259" key="2">
    <source>
        <dbReference type="Pfam" id="PF04233"/>
    </source>
</evidence>
<name>A0ABV5ALD3_9BACL</name>
<comment type="caution">
    <text evidence="3">The sequence shown here is derived from an EMBL/GenBank/DDBJ whole genome shotgun (WGS) entry which is preliminary data.</text>
</comment>
<dbReference type="InterPro" id="IPR006528">
    <property type="entry name" value="Phage_head_morphogenesis_dom"/>
</dbReference>
<protein>
    <submittedName>
        <fullName evidence="3">Phage portal protein</fullName>
    </submittedName>
</protein>